<feature type="region of interest" description="Disordered" evidence="1">
    <location>
        <begin position="1"/>
        <end position="32"/>
    </location>
</feature>
<dbReference type="Proteomes" id="UP000605986">
    <property type="component" value="Unassembled WGS sequence"/>
</dbReference>
<name>A0A8H4NWH7_9HYPO</name>
<dbReference type="AlphaFoldDB" id="A0A8H4NWH7"/>
<dbReference type="OrthoDB" id="5238236at2759"/>
<evidence type="ECO:0000313" key="3">
    <source>
        <dbReference type="Proteomes" id="UP000605986"/>
    </source>
</evidence>
<evidence type="ECO:0000256" key="1">
    <source>
        <dbReference type="SAM" id="MobiDB-lite"/>
    </source>
</evidence>
<feature type="compositionally biased region" description="Basic and acidic residues" evidence="1">
    <location>
        <begin position="9"/>
        <end position="24"/>
    </location>
</feature>
<protein>
    <submittedName>
        <fullName evidence="2">Ank-repeat protein mbp1</fullName>
    </submittedName>
</protein>
<comment type="caution">
    <text evidence="2">The sequence shown here is derived from an EMBL/GenBank/DDBJ whole genome shotgun (WGS) entry which is preliminary data.</text>
</comment>
<proteinExistence type="predicted"/>
<gene>
    <name evidence="2" type="ORF">F53441_6484</name>
</gene>
<reference evidence="2" key="1">
    <citation type="submission" date="2020-01" db="EMBL/GenBank/DDBJ databases">
        <title>Identification and distribution of gene clusters putatively required for synthesis of sphingolipid metabolism inhibitors in phylogenetically diverse species of the filamentous fungus Fusarium.</title>
        <authorList>
            <person name="Kim H.-S."/>
            <person name="Busman M."/>
            <person name="Brown D.W."/>
            <person name="Divon H."/>
            <person name="Uhlig S."/>
            <person name="Proctor R.H."/>
        </authorList>
    </citation>
    <scope>NUCLEOTIDE SEQUENCE</scope>
    <source>
        <strain evidence="2">NRRL 53441</strain>
    </source>
</reference>
<organism evidence="2 3">
    <name type="scientific">Fusarium austroafricanum</name>
    <dbReference type="NCBI Taxonomy" id="2364996"/>
    <lineage>
        <taxon>Eukaryota</taxon>
        <taxon>Fungi</taxon>
        <taxon>Dikarya</taxon>
        <taxon>Ascomycota</taxon>
        <taxon>Pezizomycotina</taxon>
        <taxon>Sordariomycetes</taxon>
        <taxon>Hypocreomycetidae</taxon>
        <taxon>Hypocreales</taxon>
        <taxon>Nectriaceae</taxon>
        <taxon>Fusarium</taxon>
        <taxon>Fusarium concolor species complex</taxon>
    </lineage>
</organism>
<keyword evidence="3" id="KW-1185">Reference proteome</keyword>
<feature type="compositionally biased region" description="Polar residues" evidence="1">
    <location>
        <begin position="186"/>
        <end position="207"/>
    </location>
</feature>
<evidence type="ECO:0000313" key="2">
    <source>
        <dbReference type="EMBL" id="KAF4450360.1"/>
    </source>
</evidence>
<feature type="region of interest" description="Disordered" evidence="1">
    <location>
        <begin position="186"/>
        <end position="211"/>
    </location>
</feature>
<dbReference type="EMBL" id="JAADJG010000251">
    <property type="protein sequence ID" value="KAF4450360.1"/>
    <property type="molecule type" value="Genomic_DNA"/>
</dbReference>
<sequence length="269" mass="30066">MESISEIISRAESESKGKGKEKATKNTASNSGDGTRISPVGILAFLHTAMHDEIYELALPYLSMHKASWEFLKVMKEVCEPFLRQLYGLDYTVDDWELPFMCGHILASIVFDHWSRMNTFSDCVRLMHMLSGQNYDIPKELDESIQKPAQLVEQSVAEYELGSFGRTLQANMDLQRLRGLIQSLHESTSGSAGPETDTNGAQALTQGGQRGRIPDNIVEELRSVLQRHGRRLGLDENDLDSSTQGFESDLISGGQGFDIEKLGELMRHL</sequence>
<accession>A0A8H4NWH7</accession>